<keyword evidence="9" id="KW-0051">Antiviral defense</keyword>
<dbReference type="InterPro" id="IPR001650">
    <property type="entry name" value="Helicase_C-like"/>
</dbReference>
<evidence type="ECO:0000256" key="7">
    <source>
        <dbReference type="ARBA" id="ARBA00022806"/>
    </source>
</evidence>
<evidence type="ECO:0000256" key="3">
    <source>
        <dbReference type="ARBA" id="ARBA00022722"/>
    </source>
</evidence>
<protein>
    <submittedName>
        <fullName evidence="14">CRISPR-associated helicase Cas3</fullName>
    </submittedName>
</protein>
<dbReference type="GO" id="GO:0046872">
    <property type="term" value="F:metal ion binding"/>
    <property type="evidence" value="ECO:0007669"/>
    <property type="project" value="UniProtKB-KW"/>
</dbReference>
<dbReference type="PROSITE" id="PS51192">
    <property type="entry name" value="HELICASE_ATP_BIND_1"/>
    <property type="match status" value="1"/>
</dbReference>
<evidence type="ECO:0000256" key="2">
    <source>
        <dbReference type="ARBA" id="ARBA00009046"/>
    </source>
</evidence>
<dbReference type="PROSITE" id="PS51194">
    <property type="entry name" value="HELICASE_CTER"/>
    <property type="match status" value="1"/>
</dbReference>
<keyword evidence="4" id="KW-0479">Metal-binding</keyword>
<dbReference type="GO" id="GO:0005524">
    <property type="term" value="F:ATP binding"/>
    <property type="evidence" value="ECO:0007669"/>
    <property type="project" value="UniProtKB-KW"/>
</dbReference>
<organism evidence="14 15">
    <name type="scientific">Candidatus Scybalomonas excrementavium</name>
    <dbReference type="NCBI Taxonomy" id="2840943"/>
    <lineage>
        <taxon>Bacteria</taxon>
        <taxon>Bacillati</taxon>
        <taxon>Bacillota</taxon>
        <taxon>Clostridia</taxon>
        <taxon>Lachnospirales</taxon>
        <taxon>Lachnospiraceae</taxon>
        <taxon>Lachnospiraceae incertae sedis</taxon>
        <taxon>Candidatus Scybalomonas</taxon>
    </lineage>
</organism>
<dbReference type="Proteomes" id="UP000823618">
    <property type="component" value="Unassembled WGS sequence"/>
</dbReference>
<dbReference type="GO" id="GO:0004518">
    <property type="term" value="F:nuclease activity"/>
    <property type="evidence" value="ECO:0007669"/>
    <property type="project" value="UniProtKB-KW"/>
</dbReference>
<keyword evidence="7" id="KW-0347">Helicase</keyword>
<dbReference type="PROSITE" id="PS51643">
    <property type="entry name" value="HD_CAS3"/>
    <property type="match status" value="1"/>
</dbReference>
<dbReference type="InterPro" id="IPR014001">
    <property type="entry name" value="Helicase_ATP-bd"/>
</dbReference>
<evidence type="ECO:0000313" key="14">
    <source>
        <dbReference type="EMBL" id="MBO8462633.1"/>
    </source>
</evidence>
<accession>A0A9D9N746</accession>
<dbReference type="InterPro" id="IPR011545">
    <property type="entry name" value="DEAD/DEAH_box_helicase_dom"/>
</dbReference>
<dbReference type="GO" id="GO:0003676">
    <property type="term" value="F:nucleic acid binding"/>
    <property type="evidence" value="ECO:0007669"/>
    <property type="project" value="InterPro"/>
</dbReference>
<dbReference type="NCBIfam" id="TIGR01596">
    <property type="entry name" value="cas3_HD"/>
    <property type="match status" value="1"/>
</dbReference>
<dbReference type="SMART" id="SM00490">
    <property type="entry name" value="HELICc"/>
    <property type="match status" value="1"/>
</dbReference>
<dbReference type="InterPro" id="IPR006474">
    <property type="entry name" value="Helicase_Cas3_CRISPR-ass_core"/>
</dbReference>
<dbReference type="InterPro" id="IPR006483">
    <property type="entry name" value="CRISPR-assoc_Cas3_HD"/>
</dbReference>
<dbReference type="SMART" id="SM00487">
    <property type="entry name" value="DEXDc"/>
    <property type="match status" value="1"/>
</dbReference>
<dbReference type="InterPro" id="IPR054712">
    <property type="entry name" value="Cas3-like_dom"/>
</dbReference>
<feature type="domain" description="Helicase ATP-binding" evidence="11">
    <location>
        <begin position="280"/>
        <end position="457"/>
    </location>
</feature>
<evidence type="ECO:0000256" key="1">
    <source>
        <dbReference type="ARBA" id="ARBA00006847"/>
    </source>
</evidence>
<comment type="caution">
    <text evidence="14">The sequence shown here is derived from an EMBL/GenBank/DDBJ whole genome shotgun (WGS) entry which is preliminary data.</text>
</comment>
<evidence type="ECO:0000256" key="6">
    <source>
        <dbReference type="ARBA" id="ARBA00022801"/>
    </source>
</evidence>
<dbReference type="Gene3D" id="1.10.3210.30">
    <property type="match status" value="1"/>
</dbReference>
<dbReference type="NCBIfam" id="TIGR01587">
    <property type="entry name" value="cas3_core"/>
    <property type="match status" value="1"/>
</dbReference>
<dbReference type="GO" id="GO:0016787">
    <property type="term" value="F:hydrolase activity"/>
    <property type="evidence" value="ECO:0007669"/>
    <property type="project" value="UniProtKB-KW"/>
</dbReference>
<dbReference type="InterPro" id="IPR027417">
    <property type="entry name" value="P-loop_NTPase"/>
</dbReference>
<evidence type="ECO:0000259" key="13">
    <source>
        <dbReference type="PROSITE" id="PS51643"/>
    </source>
</evidence>
<feature type="domain" description="HD Cas3-type" evidence="13">
    <location>
        <begin position="54"/>
        <end position="243"/>
    </location>
</feature>
<dbReference type="AlphaFoldDB" id="A0A9D9N746"/>
<dbReference type="Pfam" id="PF22590">
    <property type="entry name" value="Cas3-like_C_2"/>
    <property type="match status" value="1"/>
</dbReference>
<dbReference type="Pfam" id="PF00270">
    <property type="entry name" value="DEAD"/>
    <property type="match status" value="1"/>
</dbReference>
<dbReference type="CDD" id="cd09641">
    <property type="entry name" value="Cas3''_I"/>
    <property type="match status" value="1"/>
</dbReference>
<sequence length="783" mass="92555">MEYYAKSKEKVLTEQEMQKVKKAFERVISMLVGELTEVEREVLYNSLNNLQQKEKQPQKTLRDHIKETVLCAKDFFEQYGDYFTEKQKKLILFACEYHDYGKADILFQNRIQKLNLGKELEKEIRNITMIPHGHLSTCVISKEKIEEKIGEIKKEDFKVLCTAVYHHHDREDDVDDNKFKIYIEKYYKPYIKEFLNMELKTSLRNRSNTLFANNSIGQTKRIEDKAWYQYLTIKGMLNKFDWTVSAGFESAEEFCDRKEKQLKKSIDERLHNQYRPMQIYMKENKNQNLVIIAPTGSGKTEGSLLWLNGEKGFYTLPLRVSSNAIYKRIKEQYHYEHVALLHSSSLNTYIEEAKEESGLVNYERAKLLSYPLTICTVDQLFLFAYKALGTEIFPATLKYSKIILDEIQAYSPRVVATLIYCLKTISKMGGKFAIVTATFPPVLKAFMRKKGLVEDKNYLFQDFTNEDQTKRHMLEIRNEEFDIEELAEKSQEKKVLVICNTIKKAQQLYEQLSEQIEEVFLLHSNFLRQDRELLEKSIIQFAKEKNKKGIWISTQIVEASLDIDFEILYTEMSTADSLLQRMGRCNRKGKYEPETSNIIVFDTKNGRNIIYDKDIYDRSIALLKKYENKIFTESEKTNYINDVYKEEEIKNSIYYKEIEDNLNKLSDIKVTNYDKKKAQEEFRDIRSIAVIPYETYEKKETLFQEGVQFIKSPNIGKEARQIIREKFLDYTINQTIYYRTPDNIDKSTIKGTNIHKIYAEYDFDKDTKKGRGLVIQKEEYNYL</sequence>
<comment type="similarity">
    <text evidence="10">Belongs to the DEAD box helicase family.</text>
</comment>
<evidence type="ECO:0000259" key="12">
    <source>
        <dbReference type="PROSITE" id="PS51194"/>
    </source>
</evidence>
<dbReference type="InterPro" id="IPR038257">
    <property type="entry name" value="CRISPR-assoc_Cas3_HD_sf"/>
</dbReference>
<evidence type="ECO:0000256" key="4">
    <source>
        <dbReference type="ARBA" id="ARBA00022723"/>
    </source>
</evidence>
<dbReference type="SUPFAM" id="SSF109604">
    <property type="entry name" value="HD-domain/PDEase-like"/>
    <property type="match status" value="1"/>
</dbReference>
<name>A0A9D9N746_9FIRM</name>
<dbReference type="SUPFAM" id="SSF52540">
    <property type="entry name" value="P-loop containing nucleoside triphosphate hydrolases"/>
    <property type="match status" value="1"/>
</dbReference>
<evidence type="ECO:0000256" key="5">
    <source>
        <dbReference type="ARBA" id="ARBA00022741"/>
    </source>
</evidence>
<reference evidence="14" key="2">
    <citation type="journal article" date="2021" name="PeerJ">
        <title>Extensive microbial diversity within the chicken gut microbiome revealed by metagenomics and culture.</title>
        <authorList>
            <person name="Gilroy R."/>
            <person name="Ravi A."/>
            <person name="Getino M."/>
            <person name="Pursley I."/>
            <person name="Horton D.L."/>
            <person name="Alikhan N.F."/>
            <person name="Baker D."/>
            <person name="Gharbi K."/>
            <person name="Hall N."/>
            <person name="Watson M."/>
            <person name="Adriaenssens E.M."/>
            <person name="Foster-Nyarko E."/>
            <person name="Jarju S."/>
            <person name="Secka A."/>
            <person name="Antonio M."/>
            <person name="Oren A."/>
            <person name="Chaudhuri R.R."/>
            <person name="La Ragione R."/>
            <person name="Hildebrand F."/>
            <person name="Pallen M.J."/>
        </authorList>
    </citation>
    <scope>NUCLEOTIDE SEQUENCE</scope>
    <source>
        <strain evidence="14">E3-2379</strain>
    </source>
</reference>
<keyword evidence="8" id="KW-0067">ATP-binding</keyword>
<comment type="similarity">
    <text evidence="1">In the N-terminal section; belongs to the CRISPR-associated nuclease Cas3-HD family.</text>
</comment>
<dbReference type="GO" id="GO:0005829">
    <property type="term" value="C:cytosol"/>
    <property type="evidence" value="ECO:0007669"/>
    <property type="project" value="TreeGrafter"/>
</dbReference>
<evidence type="ECO:0000256" key="9">
    <source>
        <dbReference type="ARBA" id="ARBA00023118"/>
    </source>
</evidence>
<evidence type="ECO:0000313" key="15">
    <source>
        <dbReference type="Proteomes" id="UP000823618"/>
    </source>
</evidence>
<evidence type="ECO:0000259" key="11">
    <source>
        <dbReference type="PROSITE" id="PS51192"/>
    </source>
</evidence>
<reference evidence="14" key="1">
    <citation type="submission" date="2020-10" db="EMBL/GenBank/DDBJ databases">
        <authorList>
            <person name="Gilroy R."/>
        </authorList>
    </citation>
    <scope>NUCLEOTIDE SEQUENCE</scope>
    <source>
        <strain evidence="14">E3-2379</strain>
    </source>
</reference>
<dbReference type="Gene3D" id="3.40.50.300">
    <property type="entry name" value="P-loop containing nucleotide triphosphate hydrolases"/>
    <property type="match status" value="2"/>
</dbReference>
<feature type="domain" description="Helicase C-terminal" evidence="12">
    <location>
        <begin position="482"/>
        <end position="631"/>
    </location>
</feature>
<keyword evidence="5" id="KW-0547">Nucleotide-binding</keyword>
<dbReference type="PANTHER" id="PTHR47959">
    <property type="entry name" value="ATP-DEPENDENT RNA HELICASE RHLE-RELATED"/>
    <property type="match status" value="1"/>
</dbReference>
<comment type="similarity">
    <text evidence="2">In the central section; belongs to the CRISPR-associated helicase Cas3 family.</text>
</comment>
<dbReference type="InterPro" id="IPR050079">
    <property type="entry name" value="DEAD_box_RNA_helicase"/>
</dbReference>
<evidence type="ECO:0000256" key="10">
    <source>
        <dbReference type="ARBA" id="ARBA00038437"/>
    </source>
</evidence>
<dbReference type="GO" id="GO:0003724">
    <property type="term" value="F:RNA helicase activity"/>
    <property type="evidence" value="ECO:0007669"/>
    <property type="project" value="TreeGrafter"/>
</dbReference>
<dbReference type="PANTHER" id="PTHR47959:SF16">
    <property type="entry name" value="CRISPR-ASSOCIATED NUCLEASE_HELICASE CAS3-RELATED"/>
    <property type="match status" value="1"/>
</dbReference>
<keyword evidence="6" id="KW-0378">Hydrolase</keyword>
<dbReference type="GO" id="GO:0051607">
    <property type="term" value="P:defense response to virus"/>
    <property type="evidence" value="ECO:0007669"/>
    <property type="project" value="UniProtKB-KW"/>
</dbReference>
<proteinExistence type="inferred from homology"/>
<keyword evidence="3" id="KW-0540">Nuclease</keyword>
<evidence type="ECO:0000256" key="8">
    <source>
        <dbReference type="ARBA" id="ARBA00022840"/>
    </source>
</evidence>
<dbReference type="EMBL" id="JADIML010000053">
    <property type="protein sequence ID" value="MBO8462633.1"/>
    <property type="molecule type" value="Genomic_DNA"/>
</dbReference>
<dbReference type="Pfam" id="PF18019">
    <property type="entry name" value="Cas3_HD"/>
    <property type="match status" value="1"/>
</dbReference>
<gene>
    <name evidence="14" type="primary">cas3</name>
    <name evidence="14" type="ORF">IAC13_01730</name>
</gene>